<dbReference type="EMBL" id="JAOYFB010000039">
    <property type="protein sequence ID" value="KAK4028920.1"/>
    <property type="molecule type" value="Genomic_DNA"/>
</dbReference>
<feature type="region of interest" description="Disordered" evidence="2">
    <location>
        <begin position="751"/>
        <end position="786"/>
    </location>
</feature>
<proteinExistence type="inferred from homology"/>
<evidence type="ECO:0000313" key="4">
    <source>
        <dbReference type="Proteomes" id="UP001234178"/>
    </source>
</evidence>
<protein>
    <recommendedName>
        <fullName evidence="5">Disks large-associated protein 5</fullName>
    </recommendedName>
</protein>
<feature type="region of interest" description="Disordered" evidence="2">
    <location>
        <begin position="243"/>
        <end position="265"/>
    </location>
</feature>
<feature type="compositionally biased region" description="Basic and acidic residues" evidence="2">
    <location>
        <begin position="463"/>
        <end position="475"/>
    </location>
</feature>
<feature type="region of interest" description="Disordered" evidence="2">
    <location>
        <begin position="711"/>
        <end position="735"/>
    </location>
</feature>
<organism evidence="3 4">
    <name type="scientific">Daphnia magna</name>
    <dbReference type="NCBI Taxonomy" id="35525"/>
    <lineage>
        <taxon>Eukaryota</taxon>
        <taxon>Metazoa</taxon>
        <taxon>Ecdysozoa</taxon>
        <taxon>Arthropoda</taxon>
        <taxon>Crustacea</taxon>
        <taxon>Branchiopoda</taxon>
        <taxon>Diplostraca</taxon>
        <taxon>Cladocera</taxon>
        <taxon>Anomopoda</taxon>
        <taxon>Daphniidae</taxon>
        <taxon>Daphnia</taxon>
    </lineage>
</organism>
<evidence type="ECO:0000313" key="3">
    <source>
        <dbReference type="EMBL" id="KAK4028920.1"/>
    </source>
</evidence>
<name>A0ABR0AV06_9CRUS</name>
<dbReference type="PANTHER" id="PTHR12353:SF1">
    <property type="entry name" value="DISKS LARGE-ASSOCIATED PROTEIN 5"/>
    <property type="match status" value="1"/>
</dbReference>
<evidence type="ECO:0000256" key="1">
    <source>
        <dbReference type="ARBA" id="ARBA00008839"/>
    </source>
</evidence>
<accession>A0ABR0AV06</accession>
<evidence type="ECO:0000256" key="2">
    <source>
        <dbReference type="SAM" id="MobiDB-lite"/>
    </source>
</evidence>
<dbReference type="PANTHER" id="PTHR12353">
    <property type="entry name" value="DISKS LARGE-ASSOCIATED PROTEIN DAP SAP90/PSD-95-ASSOCIATED PROTEIN"/>
    <property type="match status" value="1"/>
</dbReference>
<comment type="caution">
    <text evidence="3">The sequence shown here is derived from an EMBL/GenBank/DDBJ whole genome shotgun (WGS) entry which is preliminary data.</text>
</comment>
<feature type="compositionally biased region" description="Basic and acidic residues" evidence="2">
    <location>
        <begin position="254"/>
        <end position="265"/>
    </location>
</feature>
<reference evidence="3 4" key="1">
    <citation type="journal article" date="2023" name="Nucleic Acids Res.">
        <title>The hologenome of Daphnia magna reveals possible DNA methylation and microbiome-mediated evolution of the host genome.</title>
        <authorList>
            <person name="Chaturvedi A."/>
            <person name="Li X."/>
            <person name="Dhandapani V."/>
            <person name="Marshall H."/>
            <person name="Kissane S."/>
            <person name="Cuenca-Cambronero M."/>
            <person name="Asole G."/>
            <person name="Calvet F."/>
            <person name="Ruiz-Romero M."/>
            <person name="Marangio P."/>
            <person name="Guigo R."/>
            <person name="Rago D."/>
            <person name="Mirbahai L."/>
            <person name="Eastwood N."/>
            <person name="Colbourne J.K."/>
            <person name="Zhou J."/>
            <person name="Mallon E."/>
            <person name="Orsini L."/>
        </authorList>
    </citation>
    <scope>NUCLEOTIDE SEQUENCE [LARGE SCALE GENOMIC DNA]</scope>
    <source>
        <strain evidence="3">LRV0_1</strain>
    </source>
</reference>
<keyword evidence="4" id="KW-1185">Reference proteome</keyword>
<feature type="compositionally biased region" description="Polar residues" evidence="2">
    <location>
        <begin position="593"/>
        <end position="610"/>
    </location>
</feature>
<feature type="region of interest" description="Disordered" evidence="2">
    <location>
        <begin position="593"/>
        <end position="612"/>
    </location>
</feature>
<feature type="region of interest" description="Disordered" evidence="2">
    <location>
        <begin position="455"/>
        <end position="476"/>
    </location>
</feature>
<dbReference type="InterPro" id="IPR005026">
    <property type="entry name" value="SAPAP"/>
</dbReference>
<feature type="compositionally biased region" description="Polar residues" evidence="2">
    <location>
        <begin position="717"/>
        <end position="735"/>
    </location>
</feature>
<dbReference type="Pfam" id="PF03359">
    <property type="entry name" value="GKAP"/>
    <property type="match status" value="1"/>
</dbReference>
<evidence type="ECO:0008006" key="5">
    <source>
        <dbReference type="Google" id="ProtNLM"/>
    </source>
</evidence>
<gene>
    <name evidence="3" type="ORF">OUZ56_021939</name>
</gene>
<comment type="similarity">
    <text evidence="1">Belongs to the SAPAP family.</text>
</comment>
<dbReference type="Proteomes" id="UP001234178">
    <property type="component" value="Unassembled WGS sequence"/>
</dbReference>
<sequence length="786" mass="88409">MAESRKARTDHFFRCTPKRGEERKAVGFARWKERQEKNLASCFSMANKFKLYFQSKTVSHSKATLKEIQKPCIQIQESNNLPRGSLKKPPFIVPGRIRHNDSHLLQAVPQVKNPPKKILSTKQPIKSSATQWATSTQVSSKIHSEAAMTKTSSGKDTCPQCKGFVPPAGIKIPEQSSVTLAQGTDVQNGSSAKPFEQNFPSIFKSNPWITVDRRTSVQKPFNSLLSPQESSAPQAAFFREDVTHLESEEEDSDPESKSFDDQSIRHSNEDHAVVKCPIETNVVNCSITVEEQHEQFTVAAVVHAVMNDHDSKNDSTDEIGSVTLPEVGESPEKIEIALHLRAQMDEKKAHLDGLCNLWSGVLKEEDGVPQDDVGSILTVIGQTQQLQRERFHQYSTLILQFEKNTAEKTITKTDLEGFWEMISLQVTDVENKFSQLDSRRKAGWKSQENIEYLFRKKRNPTSRTEKKKDAGESEIKSSGIRSHIALIRKKQMESITSVIDNPVAFLDHQPSPVIVLPRLNVEADDCSQLKQSEGEDDTLQQPYSCHQVLLSTNVEGCTPNNDEPETVHHNYLLRGKKKHKSATLFGFFSSPHQSNLSRLRSHTSGCNVDESSIPSSSIVLLPQNSTPNNDKIETPKCVKVLRTDRKKHKSEINGGFFPSPHETDSPRQRSRSTECVLDQPWLPSSSEERWKMPTSSRFCNSPKLFSPTIKQVKTRSGRVSQSPVRFGQNETMSPYQLRSSCSQYTKLQKENIEKLPENADNVSSSKEENNNDIGRFPTMPSEQASS</sequence>
<feature type="region of interest" description="Disordered" evidence="2">
    <location>
        <begin position="642"/>
        <end position="678"/>
    </location>
</feature>